<feature type="compositionally biased region" description="Basic residues" evidence="1">
    <location>
        <begin position="92"/>
        <end position="101"/>
    </location>
</feature>
<feature type="region of interest" description="Disordered" evidence="1">
    <location>
        <begin position="88"/>
        <end position="108"/>
    </location>
</feature>
<dbReference type="AlphaFoldDB" id="A0A1G5J984"/>
<accession>A0A1G5J984</accession>
<proteinExistence type="predicted"/>
<evidence type="ECO:0000256" key="1">
    <source>
        <dbReference type="SAM" id="MobiDB-lite"/>
    </source>
</evidence>
<reference evidence="2 3" key="1">
    <citation type="submission" date="2016-10" db="EMBL/GenBank/DDBJ databases">
        <authorList>
            <person name="de Groot N.N."/>
        </authorList>
    </citation>
    <scope>NUCLEOTIDE SEQUENCE [LARGE SCALE GENOMIC DNA]</scope>
    <source>
        <strain evidence="2 3">AA1</strain>
    </source>
</reference>
<keyword evidence="3" id="KW-1185">Reference proteome</keyword>
<dbReference type="EMBL" id="FMUX01000026">
    <property type="protein sequence ID" value="SCY84933.1"/>
    <property type="molecule type" value="Genomic_DNA"/>
</dbReference>
<sequence length="108" mass="11929">MTSSNSHSPGMFSGSEISELCDSIKDIHRLLKSVGDFIAELEGAEDPGGNGLQLDFKRWGIRTITEDLLARQYAKIDRMAAIYKEEQERMKGRGGRVRGGHGFRASEG</sequence>
<evidence type="ECO:0000313" key="3">
    <source>
        <dbReference type="Proteomes" id="UP000198870"/>
    </source>
</evidence>
<evidence type="ECO:0000313" key="2">
    <source>
        <dbReference type="EMBL" id="SCY84933.1"/>
    </source>
</evidence>
<dbReference type="Proteomes" id="UP000198870">
    <property type="component" value="Unassembled WGS sequence"/>
</dbReference>
<gene>
    <name evidence="2" type="ORF">SAMN05216233_12665</name>
</gene>
<dbReference type="RefSeq" id="WP_092215122.1">
    <property type="nucleotide sequence ID" value="NZ_FMUX01000026.1"/>
</dbReference>
<name>A0A1G5J984_9BACT</name>
<organism evidence="2 3">
    <name type="scientific">Desulfoluna spongiiphila</name>
    <dbReference type="NCBI Taxonomy" id="419481"/>
    <lineage>
        <taxon>Bacteria</taxon>
        <taxon>Pseudomonadati</taxon>
        <taxon>Thermodesulfobacteriota</taxon>
        <taxon>Desulfobacteria</taxon>
        <taxon>Desulfobacterales</taxon>
        <taxon>Desulfolunaceae</taxon>
        <taxon>Desulfoluna</taxon>
    </lineage>
</organism>
<protein>
    <submittedName>
        <fullName evidence="2">Uncharacterized protein</fullName>
    </submittedName>
</protein>